<gene>
    <name evidence="2" type="ORF">GGR91_001815</name>
</gene>
<keyword evidence="3" id="KW-1185">Reference proteome</keyword>
<sequence>MDAWMDGPLITVAYGWRLERTDGVTVGFTSHDADVLHDSILLKSSPGMQPTTVVQSVGLENDGLDVSGALTSDLIRQDDLMAGRWDGAYLEIFLFDWSAPARGKRVLASGELGAVSFADDAFAAELLGIQSRLDKAVASQTAPSCRAQFCDAACGLSRERFRHLAIISHFQGYVISVNGGGPFTPGQLAYGSVRWLTGPNAGLEFSIVGNGTAVMELQTMPQAPVNAGDMIQVIEGCDKLMATCATRFGNGINFRGEPYLPGNDLLTRYPGAN</sequence>
<organism evidence="2 3">
    <name type="scientific">Sphingorhabdus rigui</name>
    <dbReference type="NCBI Taxonomy" id="1282858"/>
    <lineage>
        <taxon>Bacteria</taxon>
        <taxon>Pseudomonadati</taxon>
        <taxon>Pseudomonadota</taxon>
        <taxon>Alphaproteobacteria</taxon>
        <taxon>Sphingomonadales</taxon>
        <taxon>Sphingomonadaceae</taxon>
        <taxon>Sphingorhabdus</taxon>
    </lineage>
</organism>
<dbReference type="NCBIfam" id="TIGR02218">
    <property type="entry name" value="phg_TIGR02218"/>
    <property type="match status" value="1"/>
</dbReference>
<evidence type="ECO:0000259" key="1">
    <source>
        <dbReference type="Pfam" id="PF09356"/>
    </source>
</evidence>
<dbReference type="RefSeq" id="WP_183941854.1">
    <property type="nucleotide sequence ID" value="NZ_BAABBG010000005.1"/>
</dbReference>
<evidence type="ECO:0000313" key="2">
    <source>
        <dbReference type="EMBL" id="MBB3943557.1"/>
    </source>
</evidence>
<dbReference type="InterPro" id="IPR011928">
    <property type="entry name" value="Phage_phiJL001_Gp84"/>
</dbReference>
<dbReference type="Proteomes" id="UP000581447">
    <property type="component" value="Unassembled WGS sequence"/>
</dbReference>
<protein>
    <submittedName>
        <fullName evidence="2">Putative phage protein (TIGR02218 family)</fullName>
    </submittedName>
</protein>
<reference evidence="2 3" key="1">
    <citation type="submission" date="2020-08" db="EMBL/GenBank/DDBJ databases">
        <title>Genomic Encyclopedia of Type Strains, Phase IV (KMG-IV): sequencing the most valuable type-strain genomes for metagenomic binning, comparative biology and taxonomic classification.</title>
        <authorList>
            <person name="Goeker M."/>
        </authorList>
    </citation>
    <scope>NUCLEOTIDE SEQUENCE [LARGE SCALE GENOMIC DNA]</scope>
    <source>
        <strain evidence="2 3">DSM 29050</strain>
    </source>
</reference>
<dbReference type="Pfam" id="PF09356">
    <property type="entry name" value="Phage_BR0599"/>
    <property type="match status" value="1"/>
</dbReference>
<feature type="domain" description="Bacteriophage phiJL001 Gp84 C-terminal" evidence="1">
    <location>
        <begin position="188"/>
        <end position="264"/>
    </location>
</feature>
<name>A0A840B301_9SPHN</name>
<accession>A0A840B301</accession>
<dbReference type="InterPro" id="IPR018964">
    <property type="entry name" value="Phage_phiJL001_Gp84_C"/>
</dbReference>
<dbReference type="EMBL" id="JACIEA010000002">
    <property type="protein sequence ID" value="MBB3943557.1"/>
    <property type="molecule type" value="Genomic_DNA"/>
</dbReference>
<evidence type="ECO:0000313" key="3">
    <source>
        <dbReference type="Proteomes" id="UP000581447"/>
    </source>
</evidence>
<comment type="caution">
    <text evidence="2">The sequence shown here is derived from an EMBL/GenBank/DDBJ whole genome shotgun (WGS) entry which is preliminary data.</text>
</comment>
<proteinExistence type="predicted"/>
<dbReference type="Pfam" id="PF09931">
    <property type="entry name" value="Phage_phiJL001_Gp84_N"/>
    <property type="match status" value="1"/>
</dbReference>
<dbReference type="AlphaFoldDB" id="A0A840B301"/>